<keyword evidence="2" id="KW-0012">Acyltransferase</keyword>
<dbReference type="EMBL" id="ML992680">
    <property type="protein sequence ID" value="KAF2210579.1"/>
    <property type="molecule type" value="Genomic_DNA"/>
</dbReference>
<evidence type="ECO:0000256" key="1">
    <source>
        <dbReference type="ARBA" id="ARBA00022679"/>
    </source>
</evidence>
<dbReference type="SUPFAM" id="SSF55729">
    <property type="entry name" value="Acyl-CoA N-acyltransferases (Nat)"/>
    <property type="match status" value="1"/>
</dbReference>
<reference evidence="4" key="1">
    <citation type="journal article" date="2020" name="Stud. Mycol.">
        <title>101 Dothideomycetes genomes: a test case for predicting lifestyles and emergence of pathogens.</title>
        <authorList>
            <person name="Haridas S."/>
            <person name="Albert R."/>
            <person name="Binder M."/>
            <person name="Bloem J."/>
            <person name="Labutti K."/>
            <person name="Salamov A."/>
            <person name="Andreopoulos B."/>
            <person name="Baker S."/>
            <person name="Barry K."/>
            <person name="Bills G."/>
            <person name="Bluhm B."/>
            <person name="Cannon C."/>
            <person name="Castanera R."/>
            <person name="Culley D."/>
            <person name="Daum C."/>
            <person name="Ezra D."/>
            <person name="Gonzalez J."/>
            <person name="Henrissat B."/>
            <person name="Kuo A."/>
            <person name="Liang C."/>
            <person name="Lipzen A."/>
            <person name="Lutzoni F."/>
            <person name="Magnuson J."/>
            <person name="Mondo S."/>
            <person name="Nolan M."/>
            <person name="Ohm R."/>
            <person name="Pangilinan J."/>
            <person name="Park H.-J."/>
            <person name="Ramirez L."/>
            <person name="Alfaro M."/>
            <person name="Sun H."/>
            <person name="Tritt A."/>
            <person name="Yoshinaga Y."/>
            <person name="Zwiers L.-H."/>
            <person name="Turgeon B."/>
            <person name="Goodwin S."/>
            <person name="Spatafora J."/>
            <person name="Crous P."/>
            <person name="Grigoriev I."/>
        </authorList>
    </citation>
    <scope>NUCLEOTIDE SEQUENCE</scope>
    <source>
        <strain evidence="4">SCOH1-5</strain>
    </source>
</reference>
<dbReference type="AlphaFoldDB" id="A0A6A6FAW7"/>
<dbReference type="InterPro" id="IPR016181">
    <property type="entry name" value="Acyl_CoA_acyltransferase"/>
</dbReference>
<dbReference type="CDD" id="cd04301">
    <property type="entry name" value="NAT_SF"/>
    <property type="match status" value="1"/>
</dbReference>
<dbReference type="InterPro" id="IPR000182">
    <property type="entry name" value="GNAT_dom"/>
</dbReference>
<dbReference type="OrthoDB" id="41532at2759"/>
<dbReference type="Gene3D" id="3.40.630.30">
    <property type="match status" value="1"/>
</dbReference>
<keyword evidence="5" id="KW-1185">Reference proteome</keyword>
<name>A0A6A6FAW7_9PEZI</name>
<proteinExistence type="predicted"/>
<accession>A0A6A6FAW7</accession>
<dbReference type="GO" id="GO:0016747">
    <property type="term" value="F:acyltransferase activity, transferring groups other than amino-acyl groups"/>
    <property type="evidence" value="ECO:0007669"/>
    <property type="project" value="InterPro"/>
</dbReference>
<keyword evidence="1" id="KW-0808">Transferase</keyword>
<dbReference type="Proteomes" id="UP000799539">
    <property type="component" value="Unassembled WGS sequence"/>
</dbReference>
<protein>
    <recommendedName>
        <fullName evidence="3">N-acetyltransferase domain-containing protein</fullName>
    </recommendedName>
</protein>
<dbReference type="Pfam" id="PF13508">
    <property type="entry name" value="Acetyltransf_7"/>
    <property type="match status" value="1"/>
</dbReference>
<evidence type="ECO:0000256" key="2">
    <source>
        <dbReference type="ARBA" id="ARBA00023315"/>
    </source>
</evidence>
<dbReference type="PANTHER" id="PTHR43877">
    <property type="entry name" value="AMINOALKYLPHOSPHONATE N-ACETYLTRANSFERASE-RELATED-RELATED"/>
    <property type="match status" value="1"/>
</dbReference>
<dbReference type="PROSITE" id="PS51186">
    <property type="entry name" value="GNAT"/>
    <property type="match status" value="1"/>
</dbReference>
<sequence length="182" mass="20113">MCQARVANVHQGPVQIRNREHNDLPACVRVLERVYAQDRYPVQGTAQAESFLSNQDIHPAWVAAVDDKIVGHVAIGKAKTSDVSVALWRETHQQDIAIAVLERLFVDPDHRGSGVAAKLMQAAVAWSAKEELRLVLFALAKDVGAAKLYERLGWVQFGTATYRYGDGQEMDAWCYVSPSPTA</sequence>
<dbReference type="PANTHER" id="PTHR43877:SF2">
    <property type="entry name" value="AMINOALKYLPHOSPHONATE N-ACETYLTRANSFERASE-RELATED"/>
    <property type="match status" value="1"/>
</dbReference>
<dbReference type="InterPro" id="IPR050832">
    <property type="entry name" value="Bact_Acetyltransf"/>
</dbReference>
<evidence type="ECO:0000259" key="3">
    <source>
        <dbReference type="PROSITE" id="PS51186"/>
    </source>
</evidence>
<evidence type="ECO:0000313" key="4">
    <source>
        <dbReference type="EMBL" id="KAF2210579.1"/>
    </source>
</evidence>
<evidence type="ECO:0000313" key="5">
    <source>
        <dbReference type="Proteomes" id="UP000799539"/>
    </source>
</evidence>
<gene>
    <name evidence="4" type="ORF">CERZMDRAFT_85912</name>
</gene>
<feature type="domain" description="N-acetyltransferase" evidence="3">
    <location>
        <begin position="14"/>
        <end position="175"/>
    </location>
</feature>
<organism evidence="4 5">
    <name type="scientific">Cercospora zeae-maydis SCOH1-5</name>
    <dbReference type="NCBI Taxonomy" id="717836"/>
    <lineage>
        <taxon>Eukaryota</taxon>
        <taxon>Fungi</taxon>
        <taxon>Dikarya</taxon>
        <taxon>Ascomycota</taxon>
        <taxon>Pezizomycotina</taxon>
        <taxon>Dothideomycetes</taxon>
        <taxon>Dothideomycetidae</taxon>
        <taxon>Mycosphaerellales</taxon>
        <taxon>Mycosphaerellaceae</taxon>
        <taxon>Cercospora</taxon>
    </lineage>
</organism>